<keyword evidence="1" id="KW-0732">Signal</keyword>
<name>A0ABY2WW25_9RHOB</name>
<evidence type="ECO:0000313" key="2">
    <source>
        <dbReference type="EMBL" id="TMV05728.1"/>
    </source>
</evidence>
<evidence type="ECO:0000313" key="3">
    <source>
        <dbReference type="Proteomes" id="UP001193035"/>
    </source>
</evidence>
<reference evidence="2 3" key="1">
    <citation type="submission" date="2019-05" db="EMBL/GenBank/DDBJ databases">
        <title>Ruegeria sp. nov., isolated from tidal flat.</title>
        <authorList>
            <person name="Kim W."/>
        </authorList>
    </citation>
    <scope>NUCLEOTIDE SEQUENCE [LARGE SCALE GENOMIC DNA]</scope>
    <source>
        <strain evidence="2 3">CAU 1488</strain>
    </source>
</reference>
<keyword evidence="3" id="KW-1185">Reference proteome</keyword>
<dbReference type="EMBL" id="VCPD01000006">
    <property type="protein sequence ID" value="TMV05728.1"/>
    <property type="molecule type" value="Genomic_DNA"/>
</dbReference>
<proteinExistence type="predicted"/>
<evidence type="ECO:0008006" key="4">
    <source>
        <dbReference type="Google" id="ProtNLM"/>
    </source>
</evidence>
<accession>A0ABY2WW25</accession>
<comment type="caution">
    <text evidence="2">The sequence shown here is derived from an EMBL/GenBank/DDBJ whole genome shotgun (WGS) entry which is preliminary data.</text>
</comment>
<feature type="signal peptide" evidence="1">
    <location>
        <begin position="1"/>
        <end position="20"/>
    </location>
</feature>
<dbReference type="Gene3D" id="1.10.238.10">
    <property type="entry name" value="EF-hand"/>
    <property type="match status" value="1"/>
</dbReference>
<gene>
    <name evidence="2" type="ORF">FGK63_16795</name>
</gene>
<protein>
    <recommendedName>
        <fullName evidence="4">EF-hand domain-containing protein</fullName>
    </recommendedName>
</protein>
<feature type="chain" id="PRO_5045738955" description="EF-hand domain-containing protein" evidence="1">
    <location>
        <begin position="21"/>
        <end position="79"/>
    </location>
</feature>
<dbReference type="Proteomes" id="UP001193035">
    <property type="component" value="Unassembled WGS sequence"/>
</dbReference>
<evidence type="ECO:0000256" key="1">
    <source>
        <dbReference type="SAM" id="SignalP"/>
    </source>
</evidence>
<sequence length="79" mass="8191">MRRVAVGAMVAALFAAPAFASVSDIDTDGEILASFAEMVVIYSDLTEETFAEIDTSGDSFLDEAELAAAVEAGVLTADQ</sequence>
<organism evidence="2 3">
    <name type="scientific">Ruegeria sediminis</name>
    <dbReference type="NCBI Taxonomy" id="2583820"/>
    <lineage>
        <taxon>Bacteria</taxon>
        <taxon>Pseudomonadati</taxon>
        <taxon>Pseudomonadota</taxon>
        <taxon>Alphaproteobacteria</taxon>
        <taxon>Rhodobacterales</taxon>
        <taxon>Roseobacteraceae</taxon>
        <taxon>Ruegeria</taxon>
    </lineage>
</organism>